<keyword evidence="7" id="KW-1185">Reference proteome</keyword>
<keyword evidence="4 5" id="KW-0472">Membrane</keyword>
<dbReference type="AlphaFoldDB" id="Q30XD9"/>
<feature type="transmembrane region" description="Helical" evidence="5">
    <location>
        <begin position="42"/>
        <end position="62"/>
    </location>
</feature>
<dbReference type="Proteomes" id="UP000002710">
    <property type="component" value="Chromosome"/>
</dbReference>
<evidence type="ECO:0000256" key="2">
    <source>
        <dbReference type="ARBA" id="ARBA00022692"/>
    </source>
</evidence>
<evidence type="ECO:0000256" key="5">
    <source>
        <dbReference type="SAM" id="Phobius"/>
    </source>
</evidence>
<dbReference type="GO" id="GO:0016020">
    <property type="term" value="C:membrane"/>
    <property type="evidence" value="ECO:0007669"/>
    <property type="project" value="UniProtKB-SubCell"/>
</dbReference>
<evidence type="ECO:0008006" key="8">
    <source>
        <dbReference type="Google" id="ProtNLM"/>
    </source>
</evidence>
<dbReference type="STRING" id="207559.Dde_2862"/>
<dbReference type="KEGG" id="dde:Dde_2862"/>
<organism evidence="6 7">
    <name type="scientific">Oleidesulfovibrio alaskensis (strain ATCC BAA-1058 / DSM 17464 / G20)</name>
    <name type="common">Desulfovibrio alaskensis</name>
    <dbReference type="NCBI Taxonomy" id="207559"/>
    <lineage>
        <taxon>Bacteria</taxon>
        <taxon>Pseudomonadati</taxon>
        <taxon>Thermodesulfobacteriota</taxon>
        <taxon>Desulfovibrionia</taxon>
        <taxon>Desulfovibrionales</taxon>
        <taxon>Desulfovibrionaceae</taxon>
        <taxon>Oleidesulfovibrio</taxon>
    </lineage>
</organism>
<dbReference type="HOGENOM" id="CLU_040277_1_0_7"/>
<evidence type="ECO:0000256" key="3">
    <source>
        <dbReference type="ARBA" id="ARBA00022989"/>
    </source>
</evidence>
<evidence type="ECO:0000256" key="4">
    <source>
        <dbReference type="ARBA" id="ARBA00023136"/>
    </source>
</evidence>
<name>Q30XD9_OLEA2</name>
<proteinExistence type="predicted"/>
<dbReference type="InterPro" id="IPR021147">
    <property type="entry name" value="DUF697"/>
</dbReference>
<accession>Q30XD9</accession>
<dbReference type="EMBL" id="CP000112">
    <property type="protein sequence ID" value="ABB39657.1"/>
    <property type="molecule type" value="Genomic_DNA"/>
</dbReference>
<evidence type="ECO:0000313" key="6">
    <source>
        <dbReference type="EMBL" id="ABB39657.1"/>
    </source>
</evidence>
<evidence type="ECO:0000256" key="1">
    <source>
        <dbReference type="ARBA" id="ARBA00004141"/>
    </source>
</evidence>
<keyword evidence="3 5" id="KW-1133">Transmembrane helix</keyword>
<dbReference type="Pfam" id="PF05128">
    <property type="entry name" value="DUF697"/>
    <property type="match status" value="1"/>
</dbReference>
<comment type="subcellular location">
    <subcellularLocation>
        <location evidence="1">Membrane</location>
        <topology evidence="1">Multi-pass membrane protein</topology>
    </subcellularLocation>
</comment>
<protein>
    <recommendedName>
        <fullName evidence="8">DUF697 domain-containing protein</fullName>
    </recommendedName>
</protein>
<gene>
    <name evidence="6" type="ordered locus">Dde_2862</name>
</gene>
<reference evidence="6 7" key="1">
    <citation type="journal article" date="2011" name="J. Bacteriol.">
        <title>Complete genome sequence and updated annotation of Desulfovibrio alaskensis G20.</title>
        <authorList>
            <person name="Hauser L.J."/>
            <person name="Land M.L."/>
            <person name="Brown S.D."/>
            <person name="Larimer F."/>
            <person name="Keller K.L."/>
            <person name="Rapp-Giles B.J."/>
            <person name="Price M.N."/>
            <person name="Lin M."/>
            <person name="Bruce D.C."/>
            <person name="Detter J.C."/>
            <person name="Tapia R."/>
            <person name="Han C.S."/>
            <person name="Goodwin L.A."/>
            <person name="Cheng J.F."/>
            <person name="Pitluck S."/>
            <person name="Copeland A."/>
            <person name="Lucas S."/>
            <person name="Nolan M."/>
            <person name="Lapidus A.L."/>
            <person name="Palumbo A.V."/>
            <person name="Wall J.D."/>
        </authorList>
    </citation>
    <scope>NUCLEOTIDE SEQUENCE [LARGE SCALE GENOMIC DNA]</scope>
    <source>
        <strain evidence="7">ATCC BAA 1058 / DSM 17464 / G20</strain>
    </source>
</reference>
<dbReference type="RefSeq" id="WP_011368655.1">
    <property type="nucleotide sequence ID" value="NC_007519.1"/>
</dbReference>
<dbReference type="eggNOG" id="COG3768">
    <property type="taxonomic scope" value="Bacteria"/>
</dbReference>
<evidence type="ECO:0000313" key="7">
    <source>
        <dbReference type="Proteomes" id="UP000002710"/>
    </source>
</evidence>
<sequence>MLSVLKRFFMVAGILLLVLFAIYLWGAVSAVWDMAERMHEGLGPWAGGAAMSAVAWALWYAVAPFFRPRALVLPAEPDELQLEEYRAELVRRLGDNAFLRERGVSVHSREDADAALALLGHEADEMIRSAARQVFTGTAVSQNGRLDSLIVFVVLCRLVWRVSALYNQRPSPAEMLSLYSNVAVTSFLAAGMEDLGGEEAMGGIIGPAVASSALGALPGAEAVAATVTASLVDGSANALLTLRTGILARNYVSGTLPPAGSYRRTATAEALSMLAGITGETVRLVLARTGRAAVQVCGDTAAGAVNAGVRTARKAAAGVADGMGGAARAVGWGVRRSVYATGAGVSGGARVLRTGAGQAVSAVGGTAALFSRAVGRGALRSAEVIGAGVKGGSKMASGVWTRTGGRAALFLRGAVRLRK</sequence>
<keyword evidence="2 5" id="KW-0812">Transmembrane</keyword>